<keyword evidence="2" id="KW-1185">Reference proteome</keyword>
<dbReference type="AlphaFoldDB" id="A0A1D1W0J5"/>
<gene>
    <name evidence="1" type="primary">RvY_15738-1</name>
    <name evidence="1" type="synonym">RvY_15738.1</name>
    <name evidence="1" type="ORF">RvY_15738</name>
</gene>
<evidence type="ECO:0000313" key="2">
    <source>
        <dbReference type="Proteomes" id="UP000186922"/>
    </source>
</evidence>
<proteinExistence type="predicted"/>
<sequence length="59" mass="6855">METSVYCGRNHQDLGWSEIGNTRRWIGIDLEIGDLVRLASEGMFHGKPEDWHLKREASR</sequence>
<reference evidence="1 2" key="1">
    <citation type="journal article" date="2016" name="Nat. Commun.">
        <title>Extremotolerant tardigrade genome and improved radiotolerance of human cultured cells by tardigrade-unique protein.</title>
        <authorList>
            <person name="Hashimoto T."/>
            <person name="Horikawa D.D."/>
            <person name="Saito Y."/>
            <person name="Kuwahara H."/>
            <person name="Kozuka-Hata H."/>
            <person name="Shin-I T."/>
            <person name="Minakuchi Y."/>
            <person name="Ohishi K."/>
            <person name="Motoyama A."/>
            <person name="Aizu T."/>
            <person name="Enomoto A."/>
            <person name="Kondo K."/>
            <person name="Tanaka S."/>
            <person name="Hara Y."/>
            <person name="Koshikawa S."/>
            <person name="Sagara H."/>
            <person name="Miura T."/>
            <person name="Yokobori S."/>
            <person name="Miyagawa K."/>
            <person name="Suzuki Y."/>
            <person name="Kubo T."/>
            <person name="Oyama M."/>
            <person name="Kohara Y."/>
            <person name="Fujiyama A."/>
            <person name="Arakawa K."/>
            <person name="Katayama T."/>
            <person name="Toyoda A."/>
            <person name="Kunieda T."/>
        </authorList>
    </citation>
    <scope>NUCLEOTIDE SEQUENCE [LARGE SCALE GENOMIC DNA]</scope>
    <source>
        <strain evidence="1 2">YOKOZUNA-1</strain>
    </source>
</reference>
<organism evidence="1 2">
    <name type="scientific">Ramazzottius varieornatus</name>
    <name type="common">Water bear</name>
    <name type="synonym">Tardigrade</name>
    <dbReference type="NCBI Taxonomy" id="947166"/>
    <lineage>
        <taxon>Eukaryota</taxon>
        <taxon>Metazoa</taxon>
        <taxon>Ecdysozoa</taxon>
        <taxon>Tardigrada</taxon>
        <taxon>Eutardigrada</taxon>
        <taxon>Parachela</taxon>
        <taxon>Hypsibioidea</taxon>
        <taxon>Ramazzottiidae</taxon>
        <taxon>Ramazzottius</taxon>
    </lineage>
</organism>
<dbReference type="EMBL" id="BDGG01000012">
    <property type="protein sequence ID" value="GAV05638.1"/>
    <property type="molecule type" value="Genomic_DNA"/>
</dbReference>
<comment type="caution">
    <text evidence="1">The sequence shown here is derived from an EMBL/GenBank/DDBJ whole genome shotgun (WGS) entry which is preliminary data.</text>
</comment>
<protein>
    <submittedName>
        <fullName evidence="1">Uncharacterized protein</fullName>
    </submittedName>
</protein>
<accession>A0A1D1W0J5</accession>
<dbReference type="Proteomes" id="UP000186922">
    <property type="component" value="Unassembled WGS sequence"/>
</dbReference>
<name>A0A1D1W0J5_RAMVA</name>
<evidence type="ECO:0000313" key="1">
    <source>
        <dbReference type="EMBL" id="GAV05638.1"/>
    </source>
</evidence>